<evidence type="ECO:0000256" key="3">
    <source>
        <dbReference type="ARBA" id="ARBA00023015"/>
    </source>
</evidence>
<comment type="subcellular location">
    <subcellularLocation>
        <location evidence="1">Nucleus</location>
    </subcellularLocation>
</comment>
<dbReference type="PANTHER" id="PTHR13130:SF4">
    <property type="entry name" value="MEDIATOR OF RNA POLYMERASE II TRANSCRIPTION SUBUNIT 27"/>
    <property type="match status" value="1"/>
</dbReference>
<keyword evidence="4" id="KW-0804">Transcription</keyword>
<name>A0ABC8TWK4_9AQUA</name>
<protein>
    <submittedName>
        <fullName evidence="6">Uncharacterized protein</fullName>
    </submittedName>
</protein>
<dbReference type="PANTHER" id="PTHR13130">
    <property type="entry name" value="34 KDA TRANSCRIPTIONAL CO-ACTIVATOR-RELATED"/>
    <property type="match status" value="1"/>
</dbReference>
<keyword evidence="3" id="KW-0805">Transcription regulation</keyword>
<evidence type="ECO:0000256" key="2">
    <source>
        <dbReference type="ARBA" id="ARBA00008048"/>
    </source>
</evidence>
<dbReference type="InterPro" id="IPR021627">
    <property type="entry name" value="Mediator_Med27"/>
</dbReference>
<evidence type="ECO:0000313" key="7">
    <source>
        <dbReference type="Proteomes" id="UP001642360"/>
    </source>
</evidence>
<sequence length="224" mass="25270">MLLALKAFTDQKRRFFPHLDDGCCMETASKKHCSASAVCHQEELSDLRTLSDILLHLEKEVPNVNIFTYQRLDWLKRASLLPSSAYQSSIVSSKEHNFHGANNLRQGSDGTVDADKVAVIELLFPSVFRAIVSLHPAGSIEPDALAFFSPDECLLWWEEGLHSRIGMSWSRLCRCRGPAILRACAFRPIQEAALIENKKVQVELQHRPLLKLQGKKSATHHEEN</sequence>
<keyword evidence="7" id="KW-1185">Reference proteome</keyword>
<evidence type="ECO:0000256" key="5">
    <source>
        <dbReference type="ARBA" id="ARBA00023242"/>
    </source>
</evidence>
<comment type="caution">
    <text evidence="6">The sequence shown here is derived from an EMBL/GenBank/DDBJ whole genome shotgun (WGS) entry which is preliminary data.</text>
</comment>
<keyword evidence="5" id="KW-0539">Nucleus</keyword>
<comment type="similarity">
    <text evidence="2">Belongs to the Mediator complex subunit 27 family.</text>
</comment>
<evidence type="ECO:0000256" key="1">
    <source>
        <dbReference type="ARBA" id="ARBA00004123"/>
    </source>
</evidence>
<dbReference type="Proteomes" id="UP001642360">
    <property type="component" value="Unassembled WGS sequence"/>
</dbReference>
<proteinExistence type="inferred from homology"/>
<evidence type="ECO:0000256" key="4">
    <source>
        <dbReference type="ARBA" id="ARBA00023163"/>
    </source>
</evidence>
<dbReference type="EMBL" id="CAUOFW020005675">
    <property type="protein sequence ID" value="CAK9171209.1"/>
    <property type="molecule type" value="Genomic_DNA"/>
</dbReference>
<accession>A0ABC8TWK4</accession>
<organism evidence="6 7">
    <name type="scientific">Ilex paraguariensis</name>
    <name type="common">yerba mate</name>
    <dbReference type="NCBI Taxonomy" id="185542"/>
    <lineage>
        <taxon>Eukaryota</taxon>
        <taxon>Viridiplantae</taxon>
        <taxon>Streptophyta</taxon>
        <taxon>Embryophyta</taxon>
        <taxon>Tracheophyta</taxon>
        <taxon>Spermatophyta</taxon>
        <taxon>Magnoliopsida</taxon>
        <taxon>eudicotyledons</taxon>
        <taxon>Gunneridae</taxon>
        <taxon>Pentapetalae</taxon>
        <taxon>asterids</taxon>
        <taxon>campanulids</taxon>
        <taxon>Aquifoliales</taxon>
        <taxon>Aquifoliaceae</taxon>
        <taxon>Ilex</taxon>
    </lineage>
</organism>
<dbReference type="GO" id="GO:0005634">
    <property type="term" value="C:nucleus"/>
    <property type="evidence" value="ECO:0007669"/>
    <property type="project" value="UniProtKB-SubCell"/>
</dbReference>
<evidence type="ECO:0000313" key="6">
    <source>
        <dbReference type="EMBL" id="CAK9171209.1"/>
    </source>
</evidence>
<gene>
    <name evidence="6" type="ORF">ILEXP_LOCUS40751</name>
</gene>
<reference evidence="6 7" key="1">
    <citation type="submission" date="2024-02" db="EMBL/GenBank/DDBJ databases">
        <authorList>
            <person name="Vignale AGUSTIN F."/>
            <person name="Sosa J E."/>
            <person name="Modenutti C."/>
        </authorList>
    </citation>
    <scope>NUCLEOTIDE SEQUENCE [LARGE SCALE GENOMIC DNA]</scope>
</reference>
<dbReference type="AlphaFoldDB" id="A0ABC8TWK4"/>